<proteinExistence type="predicted"/>
<dbReference type="AlphaFoldDB" id="A0A291QN99"/>
<dbReference type="KEGG" id="sfk:KY5_7999c"/>
<dbReference type="EMBL" id="CP022685">
    <property type="protein sequence ID" value="ATL33017.1"/>
    <property type="molecule type" value="Genomic_DNA"/>
</dbReference>
<organism evidence="1 2">
    <name type="scientific">Streptomyces formicae</name>
    <dbReference type="NCBI Taxonomy" id="1616117"/>
    <lineage>
        <taxon>Bacteria</taxon>
        <taxon>Bacillati</taxon>
        <taxon>Actinomycetota</taxon>
        <taxon>Actinomycetes</taxon>
        <taxon>Kitasatosporales</taxon>
        <taxon>Streptomycetaceae</taxon>
        <taxon>Streptomyces</taxon>
    </lineage>
</organism>
<protein>
    <submittedName>
        <fullName evidence="1">Uncharacterized protein</fullName>
    </submittedName>
</protein>
<dbReference type="Proteomes" id="UP000221011">
    <property type="component" value="Chromosome"/>
</dbReference>
<dbReference type="RefSeq" id="WP_159072729.1">
    <property type="nucleotide sequence ID" value="NZ_CP022685.1"/>
</dbReference>
<evidence type="ECO:0000313" key="1">
    <source>
        <dbReference type="EMBL" id="ATL33017.1"/>
    </source>
</evidence>
<sequence length="47" mass="5105">MPVPISVRELASTARAMPKSMMRGPSGARMTLPGFDVQWTLFGDPGR</sequence>
<reference evidence="1 2" key="1">
    <citation type="submission" date="2017-08" db="EMBL/GenBank/DDBJ databases">
        <title>Complete Genome Sequence of Streptomyces formicae KY5, the formicamycin producer.</title>
        <authorList>
            <person name="Holmes N.A."/>
            <person name="Devine R."/>
            <person name="Qin Z."/>
            <person name="Seipke R.F."/>
            <person name="Wilkinson B."/>
            <person name="Hutchings M.I."/>
        </authorList>
    </citation>
    <scope>NUCLEOTIDE SEQUENCE [LARGE SCALE GENOMIC DNA]</scope>
    <source>
        <strain evidence="1 2">KY5</strain>
    </source>
</reference>
<accession>A0A291QN99</accession>
<keyword evidence="2" id="KW-1185">Reference proteome</keyword>
<dbReference type="AntiFam" id="ANF00109">
    <property type="entry name" value="Shadow ORF (opposite afsK)"/>
</dbReference>
<evidence type="ECO:0000313" key="2">
    <source>
        <dbReference type="Proteomes" id="UP000221011"/>
    </source>
</evidence>
<name>A0A291QN99_9ACTN</name>
<gene>
    <name evidence="1" type="ORF">KY5_7999c</name>
</gene>